<feature type="non-terminal residue" evidence="6">
    <location>
        <position position="1"/>
    </location>
</feature>
<dbReference type="InterPro" id="IPR015919">
    <property type="entry name" value="Cadherin-like_sf"/>
</dbReference>
<organism evidence="6 7">
    <name type="scientific">Candidatus Thiothrix phosphatis</name>
    <dbReference type="NCBI Taxonomy" id="3112415"/>
    <lineage>
        <taxon>Bacteria</taxon>
        <taxon>Pseudomonadati</taxon>
        <taxon>Pseudomonadota</taxon>
        <taxon>Gammaproteobacteria</taxon>
        <taxon>Thiotrichales</taxon>
        <taxon>Thiotrichaceae</taxon>
        <taxon>Thiothrix</taxon>
    </lineage>
</organism>
<feature type="domain" description="Cadherin" evidence="5">
    <location>
        <begin position="498"/>
        <end position="607"/>
    </location>
</feature>
<keyword evidence="7" id="KW-1185">Reference proteome</keyword>
<dbReference type="InterPro" id="IPR002126">
    <property type="entry name" value="Cadherin-like_dom"/>
</dbReference>
<sequence length="964" mass="98730">TITPVNDAPVANNDSATVAEDAILNGTSVLANDSDLDGDTLTVNTTPVTAPAHGTLTLKADGTYTYTPNANFNGTDSFTYSVSDGKGGSDTATVTITISPVNDAPIAMDDSATTLEGSILNGASVLANDSDLDGDTLTINTTPVTAPAHGTLVLKADGTYTYTPNANFNGSDSFTYSVSDGKGGSDTATVTITVGAQNDAPTAVNDTATIAEDAVLNGSSVLANDTDPDGDTLTVNTTPVTAPAHGTLVLKADGTYTYTPNANFNGSDSFRYEVSDGNGGKAVATVNLTVTAVNDAPVANNDSATIAEDTVLNGSSVLANDTDPDGNTLTINTTPVTAPAHGTLTLKADGTYIYTPAKDFNGTDSFRYEVSDGNGGKATATVNLTVTPGNDPPVITSTNNVTFAENGTGVALDVNATDDADAENNGLAYSLLPVFDGALFSIDPATGAISFKAPPDYETPKDSNGDNAYLLMTQVCDSGNLCTEQVEVIVVTNVVENNPPRIVSAVLQTPENQTYVTSVTATDPDAADTLTFSIQGGADAALFNINPTTGVLSFKTAPDFEHPTDANADNMYEVIVSVTDNVAPDHIDSQALKVTVLDVKENAAPAITSNGGGSTATLTLTEGLTAVTTVQALDPDGDTLAYSISGGADAALFQIDPLSGKLSFKAAPDFEHPADANADNQYIVTVAVQDNGGLADSQTLTISVLNGPEIKLQVRGFLQGAYASKDGMMNDSLRTLGLIPTAQPYGSASLPFAYPGTETAAPALLAMTGNDAPVDWVLVELRDPNTPKNRVAAMAGLLQRDGDVVDAASGSRTLTLEDVAAGQYYVTLRHRNHLGVTTAAPLNLSTTIASVDFTLAATATLGSNARLVSGTTALMWAGDANSSDSVIANGPSNDINVVLGKVLTAPANTLANSNFRLAGYFPSDLNMDGVSVFSGPSNDINLLLGNVLLHPANTAFAANFIING</sequence>
<dbReference type="Proteomes" id="UP001308005">
    <property type="component" value="Unassembled WGS sequence"/>
</dbReference>
<evidence type="ECO:0000256" key="2">
    <source>
        <dbReference type="ARBA" id="ARBA00022737"/>
    </source>
</evidence>
<proteinExistence type="predicted"/>
<dbReference type="SUPFAM" id="SSF49313">
    <property type="entry name" value="Cadherin-like"/>
    <property type="match status" value="3"/>
</dbReference>
<dbReference type="NCBIfam" id="NF012211">
    <property type="entry name" value="tand_rpt_95"/>
    <property type="match status" value="4"/>
</dbReference>
<name>A0ABU6CUL7_9GAMM</name>
<keyword evidence="3" id="KW-0106">Calcium</keyword>
<evidence type="ECO:0000259" key="5">
    <source>
        <dbReference type="PROSITE" id="PS50268"/>
    </source>
</evidence>
<reference evidence="7" key="1">
    <citation type="submission" date="2023-07" db="EMBL/GenBank/DDBJ databases">
        <title>The carbon used by Thiothrix.</title>
        <authorList>
            <person name="Chen L."/>
        </authorList>
    </citation>
    <scope>NUCLEOTIDE SEQUENCE [LARGE SCALE GENOMIC DNA]</scope>
</reference>
<gene>
    <name evidence="6" type="ORF">VSS37_06050</name>
</gene>
<evidence type="ECO:0000313" key="7">
    <source>
        <dbReference type="Proteomes" id="UP001308005"/>
    </source>
</evidence>
<evidence type="ECO:0000313" key="6">
    <source>
        <dbReference type="EMBL" id="MEB4590535.1"/>
    </source>
</evidence>
<evidence type="ECO:0000256" key="4">
    <source>
        <dbReference type="ARBA" id="ARBA00023136"/>
    </source>
</evidence>
<dbReference type="PANTHER" id="PTHR24027:SF438">
    <property type="entry name" value="CADHERIN 23"/>
    <property type="match status" value="1"/>
</dbReference>
<dbReference type="SMART" id="SM00112">
    <property type="entry name" value="CA"/>
    <property type="match status" value="3"/>
</dbReference>
<dbReference type="InterPro" id="IPR010221">
    <property type="entry name" value="VCBS_dom"/>
</dbReference>
<dbReference type="RefSeq" id="WP_324693886.1">
    <property type="nucleotide sequence ID" value="NZ_JAYMYJ010000047.1"/>
</dbReference>
<feature type="non-terminal residue" evidence="6">
    <location>
        <position position="964"/>
    </location>
</feature>
<dbReference type="Pfam" id="PF00028">
    <property type="entry name" value="Cadherin"/>
    <property type="match status" value="2"/>
</dbReference>
<keyword evidence="4" id="KW-0472">Membrane</keyword>
<keyword evidence="2" id="KW-0677">Repeat</keyword>
<dbReference type="Pfam" id="PF17963">
    <property type="entry name" value="Big_9"/>
    <property type="match status" value="4"/>
</dbReference>
<comment type="caution">
    <text evidence="6">The sequence shown here is derived from an EMBL/GenBank/DDBJ whole genome shotgun (WGS) entry which is preliminary data.</text>
</comment>
<comment type="subcellular location">
    <subcellularLocation>
        <location evidence="1">Membrane</location>
    </subcellularLocation>
</comment>
<dbReference type="NCBIfam" id="TIGR01965">
    <property type="entry name" value="VCBS_repeat"/>
    <property type="match status" value="4"/>
</dbReference>
<dbReference type="InterPro" id="IPR039808">
    <property type="entry name" value="Cadherin"/>
</dbReference>
<dbReference type="PANTHER" id="PTHR24027">
    <property type="entry name" value="CADHERIN-23"/>
    <property type="match status" value="1"/>
</dbReference>
<dbReference type="PROSITE" id="PS50268">
    <property type="entry name" value="CADHERIN_2"/>
    <property type="match status" value="3"/>
</dbReference>
<dbReference type="Gene3D" id="2.60.40.3440">
    <property type="match status" value="4"/>
</dbReference>
<dbReference type="Gene3D" id="2.60.40.60">
    <property type="entry name" value="Cadherins"/>
    <property type="match status" value="3"/>
</dbReference>
<accession>A0ABU6CUL7</accession>
<dbReference type="CDD" id="cd11304">
    <property type="entry name" value="Cadherin_repeat"/>
    <property type="match status" value="3"/>
</dbReference>
<protein>
    <submittedName>
        <fullName evidence="6">Ig-like domain-containing protein</fullName>
    </submittedName>
</protein>
<evidence type="ECO:0000256" key="3">
    <source>
        <dbReference type="ARBA" id="ARBA00022837"/>
    </source>
</evidence>
<feature type="domain" description="Cadherin" evidence="5">
    <location>
        <begin position="625"/>
        <end position="717"/>
    </location>
</feature>
<feature type="domain" description="Cadherin" evidence="5">
    <location>
        <begin position="407"/>
        <end position="502"/>
    </location>
</feature>
<dbReference type="EMBL" id="JAYMYJ010000047">
    <property type="protein sequence ID" value="MEB4590535.1"/>
    <property type="molecule type" value="Genomic_DNA"/>
</dbReference>
<evidence type="ECO:0000256" key="1">
    <source>
        <dbReference type="ARBA" id="ARBA00004370"/>
    </source>
</evidence>